<protein>
    <submittedName>
        <fullName evidence="2">Uncharacterized protein</fullName>
    </submittedName>
</protein>
<accession>A0ABQ4T0G7</accession>
<gene>
    <name evidence="2" type="ORF">AOPFMNJM_4303</name>
</gene>
<feature type="compositionally biased region" description="Polar residues" evidence="1">
    <location>
        <begin position="1"/>
        <end position="11"/>
    </location>
</feature>
<sequence>MAPSRETTCSGISADFEPAEKRSAISGPENRPPEPASQTETAT</sequence>
<comment type="caution">
    <text evidence="2">The sequence shown here is derived from an EMBL/GenBank/DDBJ whole genome shotgun (WGS) entry which is preliminary data.</text>
</comment>
<dbReference type="EMBL" id="BPQR01000107">
    <property type="protein sequence ID" value="GJE08955.1"/>
    <property type="molecule type" value="Genomic_DNA"/>
</dbReference>
<name>A0ABQ4T0G7_9HYPH</name>
<keyword evidence="3" id="KW-1185">Reference proteome</keyword>
<reference evidence="2" key="1">
    <citation type="journal article" date="2021" name="Front. Microbiol.">
        <title>Comprehensive Comparative Genomics and Phenotyping of Methylobacterium Species.</title>
        <authorList>
            <person name="Alessa O."/>
            <person name="Ogura Y."/>
            <person name="Fujitani Y."/>
            <person name="Takami H."/>
            <person name="Hayashi T."/>
            <person name="Sahin N."/>
            <person name="Tani A."/>
        </authorList>
    </citation>
    <scope>NUCLEOTIDE SEQUENCE</scope>
    <source>
        <strain evidence="2">LMG 23639</strain>
    </source>
</reference>
<evidence type="ECO:0000313" key="3">
    <source>
        <dbReference type="Proteomes" id="UP001055102"/>
    </source>
</evidence>
<feature type="region of interest" description="Disordered" evidence="1">
    <location>
        <begin position="1"/>
        <end position="43"/>
    </location>
</feature>
<dbReference type="Proteomes" id="UP001055102">
    <property type="component" value="Unassembled WGS sequence"/>
</dbReference>
<reference evidence="2" key="2">
    <citation type="submission" date="2021-08" db="EMBL/GenBank/DDBJ databases">
        <authorList>
            <person name="Tani A."/>
            <person name="Ola A."/>
            <person name="Ogura Y."/>
            <person name="Katsura K."/>
            <person name="Hayashi T."/>
        </authorList>
    </citation>
    <scope>NUCLEOTIDE SEQUENCE</scope>
    <source>
        <strain evidence="2">LMG 23639</strain>
    </source>
</reference>
<proteinExistence type="predicted"/>
<organism evidence="2 3">
    <name type="scientific">Methylobacterium jeotgali</name>
    <dbReference type="NCBI Taxonomy" id="381630"/>
    <lineage>
        <taxon>Bacteria</taxon>
        <taxon>Pseudomonadati</taxon>
        <taxon>Pseudomonadota</taxon>
        <taxon>Alphaproteobacteria</taxon>
        <taxon>Hyphomicrobiales</taxon>
        <taxon>Methylobacteriaceae</taxon>
        <taxon>Methylobacterium</taxon>
    </lineage>
</organism>
<evidence type="ECO:0000256" key="1">
    <source>
        <dbReference type="SAM" id="MobiDB-lite"/>
    </source>
</evidence>
<evidence type="ECO:0000313" key="2">
    <source>
        <dbReference type="EMBL" id="GJE08955.1"/>
    </source>
</evidence>